<evidence type="ECO:0000256" key="5">
    <source>
        <dbReference type="ARBA" id="ARBA00023163"/>
    </source>
</evidence>
<keyword evidence="10" id="KW-1185">Reference proteome</keyword>
<dbReference type="GO" id="GO:0001671">
    <property type="term" value="F:ATPase activator activity"/>
    <property type="evidence" value="ECO:0007669"/>
    <property type="project" value="InterPro"/>
</dbReference>
<keyword evidence="3 8" id="KW-0227">DNA damage</keyword>
<keyword evidence="4 8" id="KW-0805">Transcription regulation</keyword>
<feature type="domain" description="Transcription factor Tfb2 C-terminal" evidence="9">
    <location>
        <begin position="419"/>
        <end position="486"/>
    </location>
</feature>
<accession>A0A0N5AF32</accession>
<comment type="similarity">
    <text evidence="2 8">Belongs to the TFB2 family.</text>
</comment>
<comment type="subcellular location">
    <subcellularLocation>
        <location evidence="1 8">Nucleus</location>
    </subcellularLocation>
</comment>
<evidence type="ECO:0000256" key="3">
    <source>
        <dbReference type="ARBA" id="ARBA00022763"/>
    </source>
</evidence>
<evidence type="ECO:0000256" key="1">
    <source>
        <dbReference type="ARBA" id="ARBA00004123"/>
    </source>
</evidence>
<evidence type="ECO:0000256" key="7">
    <source>
        <dbReference type="ARBA" id="ARBA00023242"/>
    </source>
</evidence>
<organism evidence="10 11">
    <name type="scientific">Syphacia muris</name>
    <dbReference type="NCBI Taxonomy" id="451379"/>
    <lineage>
        <taxon>Eukaryota</taxon>
        <taxon>Metazoa</taxon>
        <taxon>Ecdysozoa</taxon>
        <taxon>Nematoda</taxon>
        <taxon>Chromadorea</taxon>
        <taxon>Rhabditida</taxon>
        <taxon>Spirurina</taxon>
        <taxon>Oxyuridomorpha</taxon>
        <taxon>Oxyuroidea</taxon>
        <taxon>Oxyuridae</taxon>
        <taxon>Syphacia</taxon>
    </lineage>
</organism>
<evidence type="ECO:0000256" key="6">
    <source>
        <dbReference type="ARBA" id="ARBA00023204"/>
    </source>
</evidence>
<comment type="function">
    <text evidence="8">Component of the general transcription and DNA repair factor IIH (TFIIH) core complex which is involved in general and transcription-coupled nucleotide excision repair (NER) of damaged DNA.</text>
</comment>
<dbReference type="WBParaSite" id="SMUV_0000286601-mRNA-1">
    <property type="protein sequence ID" value="SMUV_0000286601-mRNA-1"/>
    <property type="gene ID" value="SMUV_0000286601"/>
</dbReference>
<dbReference type="PANTHER" id="PTHR13152:SF0">
    <property type="entry name" value="GENERAL TRANSCRIPTION FACTOR IIH SUBUNIT 4"/>
    <property type="match status" value="1"/>
</dbReference>
<keyword evidence="7 8" id="KW-0539">Nucleus</keyword>
<keyword evidence="6 8" id="KW-0234">DNA repair</keyword>
<dbReference type="Proteomes" id="UP000046393">
    <property type="component" value="Unplaced"/>
</dbReference>
<dbReference type="PANTHER" id="PTHR13152">
    <property type="entry name" value="TFIIH, POLYPEPTIDE 4"/>
    <property type="match status" value="1"/>
</dbReference>
<dbReference type="STRING" id="451379.A0A0N5AF32"/>
<dbReference type="Pfam" id="PF03849">
    <property type="entry name" value="Tfb2"/>
    <property type="match status" value="1"/>
</dbReference>
<dbReference type="Pfam" id="PF18307">
    <property type="entry name" value="Tfb2_C"/>
    <property type="match status" value="1"/>
</dbReference>
<evidence type="ECO:0000256" key="4">
    <source>
        <dbReference type="ARBA" id="ARBA00023015"/>
    </source>
</evidence>
<dbReference type="InterPro" id="IPR004598">
    <property type="entry name" value="TFIIH_p52/Tfb2"/>
</dbReference>
<dbReference type="GO" id="GO:0005675">
    <property type="term" value="C:transcription factor TFIIH holo complex"/>
    <property type="evidence" value="ECO:0007669"/>
    <property type="project" value="TreeGrafter"/>
</dbReference>
<evidence type="ECO:0000256" key="8">
    <source>
        <dbReference type="RuleBase" id="RU364024"/>
    </source>
</evidence>
<reference evidence="11" key="1">
    <citation type="submission" date="2017-02" db="UniProtKB">
        <authorList>
            <consortium name="WormBaseParasite"/>
        </authorList>
    </citation>
    <scope>IDENTIFICATION</scope>
</reference>
<dbReference type="GO" id="GO:0000439">
    <property type="term" value="C:transcription factor TFIIH core complex"/>
    <property type="evidence" value="ECO:0007669"/>
    <property type="project" value="InterPro"/>
</dbReference>
<evidence type="ECO:0000313" key="11">
    <source>
        <dbReference type="WBParaSite" id="SMUV_0000286601-mRNA-1"/>
    </source>
</evidence>
<evidence type="ECO:0000313" key="10">
    <source>
        <dbReference type="Proteomes" id="UP000046393"/>
    </source>
</evidence>
<evidence type="ECO:0000259" key="9">
    <source>
        <dbReference type="Pfam" id="PF18307"/>
    </source>
</evidence>
<name>A0A0N5AF32_9BILA</name>
<keyword evidence="5 8" id="KW-0804">Transcription</keyword>
<dbReference type="InterPro" id="IPR040662">
    <property type="entry name" value="Tfb2_C"/>
</dbReference>
<proteinExistence type="inferred from homology"/>
<dbReference type="Gene3D" id="3.30.70.2610">
    <property type="match status" value="1"/>
</dbReference>
<dbReference type="GO" id="GO:0003690">
    <property type="term" value="F:double-stranded DNA binding"/>
    <property type="evidence" value="ECO:0007669"/>
    <property type="project" value="TreeGrafter"/>
</dbReference>
<dbReference type="GO" id="GO:0006289">
    <property type="term" value="P:nucleotide-excision repair"/>
    <property type="evidence" value="ECO:0007669"/>
    <property type="project" value="InterPro"/>
</dbReference>
<dbReference type="AlphaFoldDB" id="A0A0N5AF32"/>
<protein>
    <recommendedName>
        <fullName evidence="8">General transcription factor IIH subunit 4</fullName>
    </recommendedName>
</protein>
<evidence type="ECO:0000256" key="2">
    <source>
        <dbReference type="ARBA" id="ARBA00007132"/>
    </source>
</evidence>
<sequence>MEFEASPKSCNGLVNLNDRPLLKYLCDQSVVRLEALYESPAAAFVIFRFLPLLAQQCLLKGIWQKESFTESWWYRSTVNKNHSLIDSYISLLKRLAIMTKEGKINPIFCNSYLKAIHTGTYHSSELKAVLELDEKSRKATSKDLEKKALERWECILHYVALPSQKSEKGVSSTTKQLFKSANLTSGGDGEGNLEITSSGFQFLLLNRTEQIWTYLLHYFRMEEALGKDAIQELIFLFRIMLCVGSSSSFGKSLNSVEKEKLRATPRAFVIDENWPEDLKNFLMHLRELGLIFIRKRKDGYFFITPLFKNLTAGCTSPESSSEKQGGSGYIIVETNYRVYAYTNSSLQLAILSTFTEMLHRFEDMSVGVLSRDAVRRALQVGITASQIISFLRSNAHPVAVAAASASSGMSQAVPVTVVDQIRLWEDERRRLTFTDAVVYSGFGSEKEYIGIKEFSKSEGILLWKDDVQRLIVVVDSGHDKVKAWWKANKSSVS</sequence>